<feature type="transmembrane region" description="Helical" evidence="7">
    <location>
        <begin position="24"/>
        <end position="45"/>
    </location>
</feature>
<dbReference type="EMBL" id="JAADZU010000042">
    <property type="protein sequence ID" value="NDK90626.1"/>
    <property type="molecule type" value="Genomic_DNA"/>
</dbReference>
<comment type="subcellular location">
    <subcellularLocation>
        <location evidence="1">Cell membrane</location>
        <topology evidence="1">Multi-pass membrane protein</topology>
    </subcellularLocation>
</comment>
<evidence type="ECO:0000256" key="1">
    <source>
        <dbReference type="ARBA" id="ARBA00004651"/>
    </source>
</evidence>
<dbReference type="PANTHER" id="PTHR30509:SF9">
    <property type="entry name" value="MULTIDRUG RESISTANCE PROTEIN MDTO"/>
    <property type="match status" value="1"/>
</dbReference>
<keyword evidence="4 7" id="KW-1133">Transmembrane helix</keyword>
<organism evidence="9 10">
    <name type="scientific">Gordonia desulfuricans</name>
    <dbReference type="NCBI Taxonomy" id="89051"/>
    <lineage>
        <taxon>Bacteria</taxon>
        <taxon>Bacillati</taxon>
        <taxon>Actinomycetota</taxon>
        <taxon>Actinomycetes</taxon>
        <taxon>Mycobacteriales</taxon>
        <taxon>Gordoniaceae</taxon>
        <taxon>Gordonia</taxon>
    </lineage>
</organism>
<dbReference type="PANTHER" id="PTHR30509">
    <property type="entry name" value="P-HYDROXYBENZOIC ACID EFFLUX PUMP SUBUNIT-RELATED"/>
    <property type="match status" value="1"/>
</dbReference>
<evidence type="ECO:0000256" key="7">
    <source>
        <dbReference type="SAM" id="Phobius"/>
    </source>
</evidence>
<evidence type="ECO:0000256" key="3">
    <source>
        <dbReference type="ARBA" id="ARBA00022692"/>
    </source>
</evidence>
<evidence type="ECO:0000256" key="6">
    <source>
        <dbReference type="ARBA" id="ARBA00043993"/>
    </source>
</evidence>
<evidence type="ECO:0000313" key="10">
    <source>
        <dbReference type="Proteomes" id="UP000466307"/>
    </source>
</evidence>
<sequence length="552" mass="56786">MNDIGASGWRSAAMTALRPADNPWAVRPALTTAAAALVVVIIGLALGRAELVAVTLFGTACAAVLADRTATRQRCAWALALQALGACVGIAVGSLTTDPVGQVAIAAAVAFVSGPLGRVGRSAAGCGLMAIIGVAFAQFGGTGLPWYQQCLCYLVGTAAIAVVDLGPWPWQPRGIRRAAVAAVFRASATLVDAAGTDDAPAARSSLLAASERARHVVFGPHLPRPHRRPTPAEVAWQHAADAALVAAATGVDCRARGADAAQMRDWADAIEHGLPIDWPAQVVDVVAPAGPRRSEICGRDAVFDGVRIAWCLALATVATIALHDPSHSVWIPLTVSVLVRPEYGTVFMRVTNRLSGTVAGGVLAAILLLVLGSGLPVAVAAAVAIGFSVAAAPKSYGLSVIGVTCGALMSASIATADPVVPLIRVGDTLLGAVIALMFGFLLWPGRGVPDPTSGVRTARRAARRYLRSVVDGAGVAAAGEEAYSRANRAVEQARTALLEPPPIGAIARTHLADALAVKGIVDEVTALRRVDEAPDRAQLDALRSRLETPDRR</sequence>
<dbReference type="Pfam" id="PF13515">
    <property type="entry name" value="FUSC_2"/>
    <property type="match status" value="1"/>
</dbReference>
<feature type="transmembrane region" description="Helical" evidence="7">
    <location>
        <begin position="99"/>
        <end position="116"/>
    </location>
</feature>
<feature type="transmembrane region" description="Helical" evidence="7">
    <location>
        <begin position="358"/>
        <end position="384"/>
    </location>
</feature>
<evidence type="ECO:0000256" key="2">
    <source>
        <dbReference type="ARBA" id="ARBA00022475"/>
    </source>
</evidence>
<feature type="transmembrane region" description="Helical" evidence="7">
    <location>
        <begin position="422"/>
        <end position="443"/>
    </location>
</feature>
<evidence type="ECO:0000313" key="9">
    <source>
        <dbReference type="EMBL" id="NDK90626.1"/>
    </source>
</evidence>
<protein>
    <submittedName>
        <fullName evidence="9">FUSC family protein</fullName>
    </submittedName>
</protein>
<feature type="transmembrane region" description="Helical" evidence="7">
    <location>
        <begin position="123"/>
        <end position="140"/>
    </location>
</feature>
<accession>A0A7K3LR23</accession>
<evidence type="ECO:0000259" key="8">
    <source>
        <dbReference type="Pfam" id="PF13515"/>
    </source>
</evidence>
<keyword evidence="10" id="KW-1185">Reference proteome</keyword>
<dbReference type="GO" id="GO:0005886">
    <property type="term" value="C:plasma membrane"/>
    <property type="evidence" value="ECO:0007669"/>
    <property type="project" value="UniProtKB-SubCell"/>
</dbReference>
<proteinExistence type="inferred from homology"/>
<keyword evidence="3 7" id="KW-0812">Transmembrane</keyword>
<feature type="transmembrane region" description="Helical" evidence="7">
    <location>
        <begin position="396"/>
        <end position="416"/>
    </location>
</feature>
<feature type="transmembrane region" description="Helical" evidence="7">
    <location>
        <begin position="75"/>
        <end position="93"/>
    </location>
</feature>
<comment type="similarity">
    <text evidence="6">Belongs to the YccS/YhfK family.</text>
</comment>
<keyword evidence="5 7" id="KW-0472">Membrane</keyword>
<dbReference type="AlphaFoldDB" id="A0A7K3LR23"/>
<evidence type="ECO:0000256" key="5">
    <source>
        <dbReference type="ARBA" id="ARBA00023136"/>
    </source>
</evidence>
<comment type="caution">
    <text evidence="9">The sequence shown here is derived from an EMBL/GenBank/DDBJ whole genome shotgun (WGS) entry which is preliminary data.</text>
</comment>
<reference evidence="9 10" key="1">
    <citation type="submission" date="2020-01" db="EMBL/GenBank/DDBJ databases">
        <title>Investigation of new actinobacteria for the biodesulphurisation of diesel fuel.</title>
        <authorList>
            <person name="Athi Narayanan S.M."/>
        </authorList>
    </citation>
    <scope>NUCLEOTIDE SEQUENCE [LARGE SCALE GENOMIC DNA]</scope>
    <source>
        <strain evidence="9 10">213E</strain>
    </source>
</reference>
<dbReference type="RefSeq" id="WP_157079580.1">
    <property type="nucleotide sequence ID" value="NZ_JAADZU010000042.1"/>
</dbReference>
<evidence type="ECO:0000256" key="4">
    <source>
        <dbReference type="ARBA" id="ARBA00022989"/>
    </source>
</evidence>
<feature type="domain" description="Integral membrane bound transporter" evidence="8">
    <location>
        <begin position="321"/>
        <end position="438"/>
    </location>
</feature>
<feature type="transmembrane region" description="Helical" evidence="7">
    <location>
        <begin position="146"/>
        <end position="167"/>
    </location>
</feature>
<gene>
    <name evidence="9" type="ORF">GYA93_13705</name>
</gene>
<dbReference type="InterPro" id="IPR049453">
    <property type="entry name" value="Memb_transporter_dom"/>
</dbReference>
<keyword evidence="2" id="KW-1003">Cell membrane</keyword>
<name>A0A7K3LR23_9ACTN</name>
<dbReference type="Proteomes" id="UP000466307">
    <property type="component" value="Unassembled WGS sequence"/>
</dbReference>